<keyword evidence="11" id="KW-0862">Zinc</keyword>
<feature type="compositionally biased region" description="Polar residues" evidence="15">
    <location>
        <begin position="271"/>
        <end position="280"/>
    </location>
</feature>
<proteinExistence type="inferred from homology"/>
<accession>A0A9D3T7Y1</accession>
<dbReference type="PROSITE" id="PS50089">
    <property type="entry name" value="ZF_RING_2"/>
    <property type="match status" value="1"/>
</dbReference>
<dbReference type="InterPro" id="IPR017907">
    <property type="entry name" value="Znf_RING_CS"/>
</dbReference>
<dbReference type="PANTHER" id="PTHR14167">
    <property type="entry name" value="SH3 DOMAIN-CONTAINING"/>
    <property type="match status" value="1"/>
</dbReference>
<evidence type="ECO:0000313" key="19">
    <source>
        <dbReference type="Proteomes" id="UP001046870"/>
    </source>
</evidence>
<dbReference type="GO" id="GO:0032436">
    <property type="term" value="P:positive regulation of proteasomal ubiquitin-dependent protein catabolic process"/>
    <property type="evidence" value="ECO:0007669"/>
    <property type="project" value="TreeGrafter"/>
</dbReference>
<feature type="region of interest" description="Disordered" evidence="15">
    <location>
        <begin position="646"/>
        <end position="666"/>
    </location>
</feature>
<dbReference type="FunFam" id="3.30.40.10:FF:000077">
    <property type="entry name" value="E3 ubiquitin-protein ligase SH3RF1 isoform X1"/>
    <property type="match status" value="1"/>
</dbReference>
<feature type="domain" description="SH3" evidence="16">
    <location>
        <begin position="724"/>
        <end position="785"/>
    </location>
</feature>
<feature type="compositionally biased region" description="Polar residues" evidence="15">
    <location>
        <begin position="498"/>
        <end position="507"/>
    </location>
</feature>
<evidence type="ECO:0000256" key="14">
    <source>
        <dbReference type="PROSITE-ProRule" id="PRU00192"/>
    </source>
</evidence>
<name>A0A9D3T7Y1_MEGAT</name>
<evidence type="ECO:0000256" key="11">
    <source>
        <dbReference type="ARBA" id="ARBA00022833"/>
    </source>
</evidence>
<keyword evidence="6" id="KW-0808">Transferase</keyword>
<dbReference type="GO" id="GO:0008270">
    <property type="term" value="F:zinc ion binding"/>
    <property type="evidence" value="ECO:0007669"/>
    <property type="project" value="UniProtKB-KW"/>
</dbReference>
<feature type="domain" description="RING-type" evidence="17">
    <location>
        <begin position="12"/>
        <end position="53"/>
    </location>
</feature>
<dbReference type="InterPro" id="IPR013083">
    <property type="entry name" value="Znf_RING/FYVE/PHD"/>
</dbReference>
<reference evidence="18" key="1">
    <citation type="submission" date="2021-01" db="EMBL/GenBank/DDBJ databases">
        <authorList>
            <person name="Zahm M."/>
            <person name="Roques C."/>
            <person name="Cabau C."/>
            <person name="Klopp C."/>
            <person name="Donnadieu C."/>
            <person name="Jouanno E."/>
            <person name="Lampietro C."/>
            <person name="Louis A."/>
            <person name="Herpin A."/>
            <person name="Echchiki A."/>
            <person name="Berthelot C."/>
            <person name="Parey E."/>
            <person name="Roest-Crollius H."/>
            <person name="Braasch I."/>
            <person name="Postlethwait J."/>
            <person name="Bobe J."/>
            <person name="Montfort J."/>
            <person name="Bouchez O."/>
            <person name="Begum T."/>
            <person name="Mejri S."/>
            <person name="Adams A."/>
            <person name="Chen W.-J."/>
            <person name="Guiguen Y."/>
        </authorList>
    </citation>
    <scope>NUCLEOTIDE SEQUENCE</scope>
    <source>
        <strain evidence="18">YG-15Mar2019-1</strain>
        <tissue evidence="18">Brain</tissue>
    </source>
</reference>
<evidence type="ECO:0000256" key="7">
    <source>
        <dbReference type="ARBA" id="ARBA00022723"/>
    </source>
</evidence>
<evidence type="ECO:0000256" key="12">
    <source>
        <dbReference type="ARBA" id="ARBA00022843"/>
    </source>
</evidence>
<dbReference type="EC" id="2.3.2.27" evidence="4"/>
<keyword evidence="12" id="KW-0832">Ubl conjugation</keyword>
<evidence type="ECO:0000259" key="16">
    <source>
        <dbReference type="PROSITE" id="PS50002"/>
    </source>
</evidence>
<feature type="domain" description="SH3" evidence="16">
    <location>
        <begin position="187"/>
        <end position="252"/>
    </location>
</feature>
<dbReference type="PROSITE" id="PS00518">
    <property type="entry name" value="ZF_RING_1"/>
    <property type="match status" value="1"/>
</dbReference>
<evidence type="ECO:0000256" key="5">
    <source>
        <dbReference type="ARBA" id="ARBA00022443"/>
    </source>
</evidence>
<dbReference type="Gene3D" id="2.30.30.40">
    <property type="entry name" value="SH3 Domains"/>
    <property type="match status" value="4"/>
</dbReference>
<dbReference type="GO" id="GO:0016567">
    <property type="term" value="P:protein ubiquitination"/>
    <property type="evidence" value="ECO:0007669"/>
    <property type="project" value="TreeGrafter"/>
</dbReference>
<dbReference type="InterPro" id="IPR050384">
    <property type="entry name" value="Endophilin_SH3RF"/>
</dbReference>
<sequence length="787" mass="83905">MDDLALLDLLECPLCFERLDVTAKVLPCQHTFCKPCLRRLAASRAELRCPECRAPAPAGVEELPANLLLVRLLEGLRQGPGGPARAGSGRYAVTAAQDEARRTREARFSHPTQRRQTQARRNPLDGVPWARALYNYKGNVPGELNMKSGDIIILRRKVDENWYHGEANGSSGLVPASMVQVVNQLPQPLPLCRALYDFDIRGKDEEDSKDCLTFLKGDIITVIRRVDENWVEGKLGEKVGIFPIQFTEPNSAAAKLLEKRKGGGTAESRLRTGTGSSAEPAQNRLVQGPPDDRQPPDISPPTFLGSSNPALVAQVGDIHTEVNSGIPPQVSAAVPGERKTSGEPLPTIAMALINPQPLSASAESKQTSAQQLSISVCAVLYSYTPRRAEELELRKGEMVGVYGKFKEGWLRGLSLRTGKVGILPGNYVTPVLRTSARFLDPKSSLLSQNAVAGKRPATGKPQAAVLPLDRVTTNGATRTAGQAPLVAMATPPVMSSAGTLRATQQEGVQGRGSTRRPFHSAHRGPSLQGGLHSRVPAAAVVRPQQPQPSGGPLQMQGLACGPATQRIKHGLPENPVRPMCWVSEAAAPSAGDLLILEQRDVAPKEVLDRQASVGPQSILVKPDAHKNNSDKPIKSVRFLTQEGSVAGTRTGSLPPGGQGSSNGQPGGAVLEAWASQGPTVHLATGSMLMDSSATTLKKGIAQDPAAVDGILPSLKPVSSSASQPNACRHRVVTPYAAQSDAELHLREGELVLVQRPRQDGRVLVTQEKSGKTGLFQSGVMEVLEKLS</sequence>
<dbReference type="Pfam" id="PF00097">
    <property type="entry name" value="zf-C3HC4"/>
    <property type="match status" value="1"/>
</dbReference>
<feature type="region of interest" description="Disordered" evidence="15">
    <location>
        <begin position="100"/>
        <end position="120"/>
    </location>
</feature>
<dbReference type="SUPFAM" id="SSF50044">
    <property type="entry name" value="SH3-domain"/>
    <property type="match status" value="4"/>
</dbReference>
<evidence type="ECO:0000256" key="13">
    <source>
        <dbReference type="PROSITE-ProRule" id="PRU00175"/>
    </source>
</evidence>
<keyword evidence="8" id="KW-0677">Repeat</keyword>
<protein>
    <recommendedName>
        <fullName evidence="4">RING-type E3 ubiquitin transferase</fullName>
        <ecNumber evidence="4">2.3.2.27</ecNumber>
    </recommendedName>
</protein>
<dbReference type="Gene3D" id="3.30.40.10">
    <property type="entry name" value="Zinc/RING finger domain, C3HC4 (zinc finger)"/>
    <property type="match status" value="1"/>
</dbReference>
<dbReference type="OrthoDB" id="2163411at2759"/>
<evidence type="ECO:0000256" key="15">
    <source>
        <dbReference type="SAM" id="MobiDB-lite"/>
    </source>
</evidence>
<feature type="region of interest" description="Disordered" evidence="15">
    <location>
        <begin position="498"/>
        <end position="531"/>
    </location>
</feature>
<evidence type="ECO:0000256" key="4">
    <source>
        <dbReference type="ARBA" id="ARBA00012483"/>
    </source>
</evidence>
<dbReference type="InterPro" id="IPR018957">
    <property type="entry name" value="Znf_C3HC4_RING-type"/>
</dbReference>
<keyword evidence="10" id="KW-0833">Ubl conjugation pathway</keyword>
<dbReference type="FunFam" id="2.30.30.40:FF:000063">
    <property type="entry name" value="Putative E3 ubiquitin-protein ligase SH3RF1"/>
    <property type="match status" value="1"/>
</dbReference>
<gene>
    <name evidence="18" type="ORF">MATL_G00169530</name>
</gene>
<evidence type="ECO:0000259" key="17">
    <source>
        <dbReference type="PROSITE" id="PS50089"/>
    </source>
</evidence>
<dbReference type="SUPFAM" id="SSF57850">
    <property type="entry name" value="RING/U-box"/>
    <property type="match status" value="1"/>
</dbReference>
<dbReference type="AlphaFoldDB" id="A0A9D3T7Y1"/>
<evidence type="ECO:0000256" key="8">
    <source>
        <dbReference type="ARBA" id="ARBA00022737"/>
    </source>
</evidence>
<dbReference type="GO" id="GO:0046330">
    <property type="term" value="P:positive regulation of JNK cascade"/>
    <property type="evidence" value="ECO:0007669"/>
    <property type="project" value="TreeGrafter"/>
</dbReference>
<keyword evidence="7" id="KW-0479">Metal-binding</keyword>
<feature type="domain" description="SH3" evidence="16">
    <location>
        <begin position="372"/>
        <end position="433"/>
    </location>
</feature>
<dbReference type="Pfam" id="PF14604">
    <property type="entry name" value="SH3_9"/>
    <property type="match status" value="1"/>
</dbReference>
<organism evidence="18 19">
    <name type="scientific">Megalops atlanticus</name>
    <name type="common">Tarpon</name>
    <name type="synonym">Clupea gigantea</name>
    <dbReference type="NCBI Taxonomy" id="7932"/>
    <lineage>
        <taxon>Eukaryota</taxon>
        <taxon>Metazoa</taxon>
        <taxon>Chordata</taxon>
        <taxon>Craniata</taxon>
        <taxon>Vertebrata</taxon>
        <taxon>Euteleostomi</taxon>
        <taxon>Actinopterygii</taxon>
        <taxon>Neopterygii</taxon>
        <taxon>Teleostei</taxon>
        <taxon>Elopiformes</taxon>
        <taxon>Megalopidae</taxon>
        <taxon>Megalops</taxon>
    </lineage>
</organism>
<evidence type="ECO:0000256" key="1">
    <source>
        <dbReference type="ARBA" id="ARBA00000900"/>
    </source>
</evidence>
<feature type="region of interest" description="Disordered" evidence="15">
    <location>
        <begin position="258"/>
        <end position="306"/>
    </location>
</feature>
<dbReference type="PANTHER" id="PTHR14167:SF84">
    <property type="entry name" value="E3 UBIQUITIN-PROTEIN LIGASE SH3RF2 ISOFORM X1"/>
    <property type="match status" value="1"/>
</dbReference>
<dbReference type="GO" id="GO:0043066">
    <property type="term" value="P:negative regulation of apoptotic process"/>
    <property type="evidence" value="ECO:0007669"/>
    <property type="project" value="TreeGrafter"/>
</dbReference>
<evidence type="ECO:0000256" key="3">
    <source>
        <dbReference type="ARBA" id="ARBA00008649"/>
    </source>
</evidence>
<dbReference type="EMBL" id="JAFDVH010000014">
    <property type="protein sequence ID" value="KAG7464806.1"/>
    <property type="molecule type" value="Genomic_DNA"/>
</dbReference>
<dbReference type="GO" id="GO:0061630">
    <property type="term" value="F:ubiquitin protein ligase activity"/>
    <property type="evidence" value="ECO:0007669"/>
    <property type="project" value="UniProtKB-EC"/>
</dbReference>
<keyword evidence="5 14" id="KW-0728">SH3 domain</keyword>
<dbReference type="Proteomes" id="UP001046870">
    <property type="component" value="Chromosome 14"/>
</dbReference>
<evidence type="ECO:0000256" key="9">
    <source>
        <dbReference type="ARBA" id="ARBA00022771"/>
    </source>
</evidence>
<feature type="compositionally biased region" description="Basic residues" evidence="15">
    <location>
        <begin position="513"/>
        <end position="522"/>
    </location>
</feature>
<evidence type="ECO:0000313" key="18">
    <source>
        <dbReference type="EMBL" id="KAG7464806.1"/>
    </source>
</evidence>
<evidence type="ECO:0000256" key="2">
    <source>
        <dbReference type="ARBA" id="ARBA00004906"/>
    </source>
</evidence>
<feature type="compositionally biased region" description="Gly residues" evidence="15">
    <location>
        <begin position="654"/>
        <end position="666"/>
    </location>
</feature>
<comment type="similarity">
    <text evidence="3">Belongs to the SH3RF family.</text>
</comment>
<dbReference type="SMART" id="SM00184">
    <property type="entry name" value="RING"/>
    <property type="match status" value="1"/>
</dbReference>
<evidence type="ECO:0000256" key="6">
    <source>
        <dbReference type="ARBA" id="ARBA00022679"/>
    </source>
</evidence>
<dbReference type="SMART" id="SM00326">
    <property type="entry name" value="SH3"/>
    <property type="match status" value="4"/>
</dbReference>
<keyword evidence="9 13" id="KW-0863">Zinc-finger</keyword>
<keyword evidence="19" id="KW-1185">Reference proteome</keyword>
<evidence type="ECO:0000256" key="10">
    <source>
        <dbReference type="ARBA" id="ARBA00022786"/>
    </source>
</evidence>
<dbReference type="PRINTS" id="PR00499">
    <property type="entry name" value="P67PHOX"/>
</dbReference>
<dbReference type="Pfam" id="PF00018">
    <property type="entry name" value="SH3_1"/>
    <property type="match status" value="2"/>
</dbReference>
<dbReference type="InterPro" id="IPR001452">
    <property type="entry name" value="SH3_domain"/>
</dbReference>
<dbReference type="InterPro" id="IPR001841">
    <property type="entry name" value="Znf_RING"/>
</dbReference>
<comment type="caution">
    <text evidence="18">The sequence shown here is derived from an EMBL/GenBank/DDBJ whole genome shotgun (WGS) entry which is preliminary data.</text>
</comment>
<dbReference type="InterPro" id="IPR036028">
    <property type="entry name" value="SH3-like_dom_sf"/>
</dbReference>
<dbReference type="PROSITE" id="PS50002">
    <property type="entry name" value="SH3"/>
    <property type="match status" value="4"/>
</dbReference>
<feature type="compositionally biased region" description="Polar residues" evidence="15">
    <location>
        <begin position="110"/>
        <end position="120"/>
    </location>
</feature>
<comment type="pathway">
    <text evidence="2">Protein modification; protein ubiquitination.</text>
</comment>
<feature type="domain" description="SH3" evidence="16">
    <location>
        <begin position="125"/>
        <end position="184"/>
    </location>
</feature>
<comment type="catalytic activity">
    <reaction evidence="1">
        <text>S-ubiquitinyl-[E2 ubiquitin-conjugating enzyme]-L-cysteine + [acceptor protein]-L-lysine = [E2 ubiquitin-conjugating enzyme]-L-cysteine + N(6)-ubiquitinyl-[acceptor protein]-L-lysine.</text>
        <dbReference type="EC" id="2.3.2.27"/>
    </reaction>
</comment>